<protein>
    <submittedName>
        <fullName evidence="2">Uncharacterized protein</fullName>
    </submittedName>
</protein>
<sequence length="133" mass="14573">MLKYCFSAFLRARMLVPTLSGLVAVLTSAVLRLAKGKPSSEDEWSAFAAGIVLAFIDGFMIAYLVPFFPYFASKFLFHVYLYTLLASLTAVLYAMYKAVTDLRVYAAASIPWILVILLVAVAKATGSPTIFLV</sequence>
<organism evidence="2 3">
    <name type="scientific">Thermofilum pendens (strain DSM 2475 / Hrk 5)</name>
    <dbReference type="NCBI Taxonomy" id="368408"/>
    <lineage>
        <taxon>Archaea</taxon>
        <taxon>Thermoproteota</taxon>
        <taxon>Thermoprotei</taxon>
        <taxon>Thermofilales</taxon>
        <taxon>Thermofilaceae</taxon>
        <taxon>Thermofilum</taxon>
    </lineage>
</organism>
<name>A1S0C7_THEPD</name>
<keyword evidence="1" id="KW-1133">Transmembrane helix</keyword>
<gene>
    <name evidence="2" type="ordered locus">Tpen_1510</name>
</gene>
<keyword evidence="1" id="KW-0472">Membrane</keyword>
<dbReference type="AlphaFoldDB" id="A1S0C7"/>
<dbReference type="EnsemblBacteria" id="ABL78907">
    <property type="protein sequence ID" value="ABL78907"/>
    <property type="gene ID" value="Tpen_1510"/>
</dbReference>
<reference evidence="3" key="1">
    <citation type="journal article" date="2008" name="J. Bacteriol.">
        <title>Genome sequence of Thermofilum pendens reveals an exceptional loss of biosynthetic pathways without genome reduction.</title>
        <authorList>
            <person name="Anderson I."/>
            <person name="Rodriguez J."/>
            <person name="Susanti D."/>
            <person name="Porat I."/>
            <person name="Reich C."/>
            <person name="Ulrich L.E."/>
            <person name="Elkins J.G."/>
            <person name="Mavromatis K."/>
            <person name="Lykidis A."/>
            <person name="Kim E."/>
            <person name="Thompson L.S."/>
            <person name="Nolan M."/>
            <person name="Land M."/>
            <person name="Copeland A."/>
            <person name="Lapidus A."/>
            <person name="Lucas S."/>
            <person name="Detter C."/>
            <person name="Zhulin I.B."/>
            <person name="Olsen G.J."/>
            <person name="Whitman W."/>
            <person name="Mukhopadhyay B."/>
            <person name="Bristow J."/>
            <person name="Kyrpides N."/>
        </authorList>
    </citation>
    <scope>NUCLEOTIDE SEQUENCE [LARGE SCALE GENOMIC DNA]</scope>
    <source>
        <strain evidence="3">DSM 2475 / Hrk 5</strain>
    </source>
</reference>
<dbReference type="KEGG" id="tpe:Tpen_1510"/>
<keyword evidence="1" id="KW-0812">Transmembrane</keyword>
<feature type="transmembrane region" description="Helical" evidence="1">
    <location>
        <begin position="44"/>
        <end position="65"/>
    </location>
</feature>
<feature type="transmembrane region" description="Helical" evidence="1">
    <location>
        <begin position="102"/>
        <end position="122"/>
    </location>
</feature>
<accession>A1S0C7</accession>
<evidence type="ECO:0000256" key="1">
    <source>
        <dbReference type="SAM" id="Phobius"/>
    </source>
</evidence>
<keyword evidence="3" id="KW-1185">Reference proteome</keyword>
<dbReference type="STRING" id="368408.Tpen_1510"/>
<evidence type="ECO:0000313" key="3">
    <source>
        <dbReference type="Proteomes" id="UP000000641"/>
    </source>
</evidence>
<evidence type="ECO:0000313" key="2">
    <source>
        <dbReference type="EMBL" id="ABL78907.1"/>
    </source>
</evidence>
<dbReference type="HOGENOM" id="CLU_2021631_0_0_2"/>
<proteinExistence type="predicted"/>
<dbReference type="eggNOG" id="arCOG07038">
    <property type="taxonomic scope" value="Archaea"/>
</dbReference>
<dbReference type="EMBL" id="CP000505">
    <property type="protein sequence ID" value="ABL78907.1"/>
    <property type="molecule type" value="Genomic_DNA"/>
</dbReference>
<feature type="transmembrane region" description="Helical" evidence="1">
    <location>
        <begin position="77"/>
        <end position="96"/>
    </location>
</feature>
<dbReference type="Proteomes" id="UP000000641">
    <property type="component" value="Chromosome"/>
</dbReference>